<evidence type="ECO:0000259" key="8">
    <source>
        <dbReference type="PROSITE" id="PS51032"/>
    </source>
</evidence>
<dbReference type="AlphaFoldDB" id="A0AAN8VHP1"/>
<keyword evidence="4" id="KW-0238">DNA-binding</keyword>
<feature type="compositionally biased region" description="Low complexity" evidence="7">
    <location>
        <begin position="157"/>
        <end position="171"/>
    </location>
</feature>
<evidence type="ECO:0000256" key="7">
    <source>
        <dbReference type="SAM" id="MobiDB-lite"/>
    </source>
</evidence>
<organism evidence="9 10">
    <name type="scientific">Dillenia turbinata</name>
    <dbReference type="NCBI Taxonomy" id="194707"/>
    <lineage>
        <taxon>Eukaryota</taxon>
        <taxon>Viridiplantae</taxon>
        <taxon>Streptophyta</taxon>
        <taxon>Embryophyta</taxon>
        <taxon>Tracheophyta</taxon>
        <taxon>Spermatophyta</taxon>
        <taxon>Magnoliopsida</taxon>
        <taxon>eudicotyledons</taxon>
        <taxon>Gunneridae</taxon>
        <taxon>Pentapetalae</taxon>
        <taxon>Dilleniales</taxon>
        <taxon>Dilleniaceae</taxon>
        <taxon>Dillenia</taxon>
    </lineage>
</organism>
<protein>
    <submittedName>
        <fullName evidence="9">AP2/ERF domain</fullName>
    </submittedName>
</protein>
<dbReference type="PRINTS" id="PR00367">
    <property type="entry name" value="ETHRSPELEMNT"/>
</dbReference>
<name>A0AAN8VHP1_9MAGN</name>
<evidence type="ECO:0000256" key="5">
    <source>
        <dbReference type="ARBA" id="ARBA00023163"/>
    </source>
</evidence>
<keyword evidence="6" id="KW-0539">Nucleus</keyword>
<feature type="region of interest" description="Disordered" evidence="7">
    <location>
        <begin position="152"/>
        <end position="171"/>
    </location>
</feature>
<keyword evidence="5" id="KW-0804">Transcription</keyword>
<dbReference type="PANTHER" id="PTHR31677:SF49">
    <property type="entry name" value="ETHYLENE-RESPONSIVE TRANSCRIPTION FACTOR ERF086"/>
    <property type="match status" value="1"/>
</dbReference>
<proteinExistence type="predicted"/>
<evidence type="ECO:0000256" key="6">
    <source>
        <dbReference type="ARBA" id="ARBA00023242"/>
    </source>
</evidence>
<dbReference type="CDD" id="cd00018">
    <property type="entry name" value="AP2"/>
    <property type="match status" value="1"/>
</dbReference>
<accession>A0AAN8VHP1</accession>
<reference evidence="9 10" key="1">
    <citation type="submission" date="2023-12" db="EMBL/GenBank/DDBJ databases">
        <title>A high-quality genome assembly for Dillenia turbinata (Dilleniales).</title>
        <authorList>
            <person name="Chanderbali A."/>
        </authorList>
    </citation>
    <scope>NUCLEOTIDE SEQUENCE [LARGE SCALE GENOMIC DNA]</scope>
    <source>
        <strain evidence="9">LSX21</strain>
        <tissue evidence="9">Leaf</tissue>
    </source>
</reference>
<evidence type="ECO:0000313" key="10">
    <source>
        <dbReference type="Proteomes" id="UP001370490"/>
    </source>
</evidence>
<keyword evidence="10" id="KW-1185">Reference proteome</keyword>
<dbReference type="Proteomes" id="UP001370490">
    <property type="component" value="Unassembled WGS sequence"/>
</dbReference>
<sequence>MSASKSSDKPYKSFESITSQTGFSILQRNTSPVQSTERRGRRKQAEPGRFLGVRRRPWGRYAAEIRDPTTKERHWLGTFDTAQEAALAYDRAALSMKGTQARTNFIYSDNTNIFTPFLTPPSQYLTTTQNSKQQELQVINNQNISSDTNHIVSQNESQTQSDSDTSTQTSYGSPLDSSFLFSSDANSGYLGCIVPPNCLKPPSSNPINTNFGSSCQSSYPEIQSQFNNNSEVIPSMGGLNAYDHEVGQGFWGGDQTRELSSCELSGVVNVNNSALIGEDGCSSMYPYPMLVEDSSYGFGTHAGSSAQSFGDGFDFGYSLF</sequence>
<keyword evidence="2" id="KW-0936">Ethylene signaling pathway</keyword>
<dbReference type="InterPro" id="IPR001471">
    <property type="entry name" value="AP2/ERF_dom"/>
</dbReference>
<dbReference type="GO" id="GO:0009873">
    <property type="term" value="P:ethylene-activated signaling pathway"/>
    <property type="evidence" value="ECO:0007669"/>
    <property type="project" value="UniProtKB-KW"/>
</dbReference>
<dbReference type="FunFam" id="3.30.730.10:FF:000001">
    <property type="entry name" value="Ethylene-responsive transcription factor 2"/>
    <property type="match status" value="1"/>
</dbReference>
<dbReference type="EMBL" id="JBAMMX010000012">
    <property type="protein sequence ID" value="KAK6930126.1"/>
    <property type="molecule type" value="Genomic_DNA"/>
</dbReference>
<feature type="compositionally biased region" description="Polar residues" evidence="7">
    <location>
        <begin position="22"/>
        <end position="35"/>
    </location>
</feature>
<evidence type="ECO:0000256" key="2">
    <source>
        <dbReference type="ARBA" id="ARBA00022745"/>
    </source>
</evidence>
<gene>
    <name evidence="9" type="ORF">RJ641_004220</name>
</gene>
<dbReference type="PANTHER" id="PTHR31677">
    <property type="entry name" value="AP2 DOMAIN CLASS TRANSCRIPTION FACTOR"/>
    <property type="match status" value="1"/>
</dbReference>
<dbReference type="SMART" id="SM00380">
    <property type="entry name" value="AP2"/>
    <property type="match status" value="1"/>
</dbReference>
<dbReference type="PROSITE" id="PS51032">
    <property type="entry name" value="AP2_ERF"/>
    <property type="match status" value="1"/>
</dbReference>
<dbReference type="Pfam" id="PF00847">
    <property type="entry name" value="AP2"/>
    <property type="match status" value="1"/>
</dbReference>
<evidence type="ECO:0000313" key="9">
    <source>
        <dbReference type="EMBL" id="KAK6930126.1"/>
    </source>
</evidence>
<keyword evidence="3" id="KW-0805">Transcription regulation</keyword>
<dbReference type="InterPro" id="IPR036955">
    <property type="entry name" value="AP2/ERF_dom_sf"/>
</dbReference>
<evidence type="ECO:0000256" key="4">
    <source>
        <dbReference type="ARBA" id="ARBA00023125"/>
    </source>
</evidence>
<comment type="subcellular location">
    <subcellularLocation>
        <location evidence="1">Nucleus</location>
    </subcellularLocation>
</comment>
<feature type="region of interest" description="Disordered" evidence="7">
    <location>
        <begin position="22"/>
        <end position="51"/>
    </location>
</feature>
<feature type="domain" description="AP2/ERF" evidence="8">
    <location>
        <begin position="49"/>
        <end position="106"/>
    </location>
</feature>
<dbReference type="InterPro" id="IPR016177">
    <property type="entry name" value="DNA-bd_dom_sf"/>
</dbReference>
<comment type="caution">
    <text evidence="9">The sequence shown here is derived from an EMBL/GenBank/DDBJ whole genome shotgun (WGS) entry which is preliminary data.</text>
</comment>
<evidence type="ECO:0000256" key="1">
    <source>
        <dbReference type="ARBA" id="ARBA00004123"/>
    </source>
</evidence>
<dbReference type="Gene3D" id="3.30.730.10">
    <property type="entry name" value="AP2/ERF domain"/>
    <property type="match status" value="1"/>
</dbReference>
<evidence type="ECO:0000256" key="3">
    <source>
        <dbReference type="ARBA" id="ARBA00023015"/>
    </source>
</evidence>
<dbReference type="GO" id="GO:0005634">
    <property type="term" value="C:nucleus"/>
    <property type="evidence" value="ECO:0007669"/>
    <property type="project" value="UniProtKB-SubCell"/>
</dbReference>
<dbReference type="SUPFAM" id="SSF54171">
    <property type="entry name" value="DNA-binding domain"/>
    <property type="match status" value="1"/>
</dbReference>
<dbReference type="GO" id="GO:0003700">
    <property type="term" value="F:DNA-binding transcription factor activity"/>
    <property type="evidence" value="ECO:0007669"/>
    <property type="project" value="InterPro"/>
</dbReference>
<dbReference type="GO" id="GO:0003677">
    <property type="term" value="F:DNA binding"/>
    <property type="evidence" value="ECO:0007669"/>
    <property type="project" value="UniProtKB-KW"/>
</dbReference>